<dbReference type="InterPro" id="IPR036661">
    <property type="entry name" value="Luciferase-like_sf"/>
</dbReference>
<dbReference type="GO" id="GO:0046306">
    <property type="term" value="P:alkanesulfonate catabolic process"/>
    <property type="evidence" value="ECO:0007669"/>
    <property type="project" value="TreeGrafter"/>
</dbReference>
<dbReference type="GO" id="GO:0008726">
    <property type="term" value="F:alkanesulfonate monooxygenase activity"/>
    <property type="evidence" value="ECO:0007669"/>
    <property type="project" value="TreeGrafter"/>
</dbReference>
<evidence type="ECO:0000256" key="1">
    <source>
        <dbReference type="ARBA" id="ARBA00022630"/>
    </source>
</evidence>
<dbReference type="AlphaFoldDB" id="A0A6J4VD43"/>
<dbReference type="SUPFAM" id="SSF51679">
    <property type="entry name" value="Bacterial luciferase-like"/>
    <property type="match status" value="1"/>
</dbReference>
<evidence type="ECO:0000259" key="5">
    <source>
        <dbReference type="Pfam" id="PF00296"/>
    </source>
</evidence>
<reference evidence="6" key="1">
    <citation type="submission" date="2020-02" db="EMBL/GenBank/DDBJ databases">
        <authorList>
            <person name="Meier V. D."/>
        </authorList>
    </citation>
    <scope>NUCLEOTIDE SEQUENCE</scope>
    <source>
        <strain evidence="6">AVDCRST_MAG18</strain>
    </source>
</reference>
<name>A0A6J4VD43_9BACT</name>
<organism evidence="6">
    <name type="scientific">uncultured Thermomicrobiales bacterium</name>
    <dbReference type="NCBI Taxonomy" id="1645740"/>
    <lineage>
        <taxon>Bacteria</taxon>
        <taxon>Pseudomonadati</taxon>
        <taxon>Thermomicrobiota</taxon>
        <taxon>Thermomicrobia</taxon>
        <taxon>Thermomicrobiales</taxon>
        <taxon>environmental samples</taxon>
    </lineage>
</organism>
<dbReference type="PANTHER" id="PTHR42847:SF8">
    <property type="entry name" value="CONSERVED PROTEIN"/>
    <property type="match status" value="1"/>
</dbReference>
<dbReference type="Gene3D" id="3.20.20.30">
    <property type="entry name" value="Luciferase-like domain"/>
    <property type="match status" value="1"/>
</dbReference>
<proteinExistence type="predicted"/>
<dbReference type="NCBIfam" id="TIGR03856">
    <property type="entry name" value="F420_MSMEG_2906"/>
    <property type="match status" value="1"/>
</dbReference>
<gene>
    <name evidence="6" type="ORF">AVDCRST_MAG18-2110</name>
</gene>
<sequence length="257" mass="28598">MPQIKVGVQIRPQHTSYADYERAWLRADELGADSLWNWDHFFPLSGDPDGDHFEGWTTLAALGPQIKRATVGCLVLSMSYRNPALLSQMAKTLDHAMGGRLILGLGAGWAERDYTEYGYEFGTAGDRLRNLERGIEIIKGRWMKDPPLPTNGKDVPILIGGGGEKVTLRITAQHADLWNGFGPLETFTRKNGILDEWCAKVGRDPAAIERTVRIDAPEFDRLDEYLAAGATHFICGANAPFDFADLERLIAWRDARG</sequence>
<dbReference type="InterPro" id="IPR050172">
    <property type="entry name" value="SsuD_RutA_monooxygenase"/>
</dbReference>
<keyword evidence="4" id="KW-0503">Monooxygenase</keyword>
<keyword evidence="2" id="KW-0288">FMN</keyword>
<dbReference type="Pfam" id="PF00296">
    <property type="entry name" value="Bac_luciferase"/>
    <property type="match status" value="1"/>
</dbReference>
<keyword evidence="1" id="KW-0285">Flavoprotein</keyword>
<keyword evidence="3" id="KW-0560">Oxidoreductase</keyword>
<accession>A0A6J4VD43</accession>
<feature type="domain" description="Luciferase-like" evidence="5">
    <location>
        <begin position="15"/>
        <end position="213"/>
    </location>
</feature>
<evidence type="ECO:0000256" key="3">
    <source>
        <dbReference type="ARBA" id="ARBA00023002"/>
    </source>
</evidence>
<evidence type="ECO:0000313" key="6">
    <source>
        <dbReference type="EMBL" id="CAA9572221.1"/>
    </source>
</evidence>
<evidence type="ECO:0000256" key="2">
    <source>
        <dbReference type="ARBA" id="ARBA00022643"/>
    </source>
</evidence>
<dbReference type="PANTHER" id="PTHR42847">
    <property type="entry name" value="ALKANESULFONATE MONOOXYGENASE"/>
    <property type="match status" value="1"/>
</dbReference>
<dbReference type="CDD" id="cd01097">
    <property type="entry name" value="Tetrahydromethanopterin_reductase"/>
    <property type="match status" value="1"/>
</dbReference>
<dbReference type="InterPro" id="IPR011251">
    <property type="entry name" value="Luciferase-like_dom"/>
</dbReference>
<evidence type="ECO:0000256" key="4">
    <source>
        <dbReference type="ARBA" id="ARBA00023033"/>
    </source>
</evidence>
<protein>
    <submittedName>
        <fullName evidence="6">Oxidoreductase</fullName>
    </submittedName>
</protein>
<dbReference type="EMBL" id="CADCWN010000164">
    <property type="protein sequence ID" value="CAA9572221.1"/>
    <property type="molecule type" value="Genomic_DNA"/>
</dbReference>
<dbReference type="InterPro" id="IPR022480">
    <property type="entry name" value="F420_MSMEG2906"/>
</dbReference>